<accession>A0ABS3ZEX2</accession>
<feature type="domain" description="Ig-like" evidence="2">
    <location>
        <begin position="159"/>
        <end position="255"/>
    </location>
</feature>
<dbReference type="PROSITE" id="PS50835">
    <property type="entry name" value="IG_LIKE"/>
    <property type="match status" value="3"/>
</dbReference>
<proteinExistence type="predicted"/>
<dbReference type="Pfam" id="PF13306">
    <property type="entry name" value="LRR_5"/>
    <property type="match status" value="1"/>
</dbReference>
<evidence type="ECO:0000259" key="2">
    <source>
        <dbReference type="PROSITE" id="PS50835"/>
    </source>
</evidence>
<dbReference type="Gene3D" id="2.60.40.10">
    <property type="entry name" value="Immunoglobulins"/>
    <property type="match status" value="2"/>
</dbReference>
<dbReference type="Gene3D" id="3.80.10.10">
    <property type="entry name" value="Ribonuclease Inhibitor"/>
    <property type="match status" value="1"/>
</dbReference>
<reference evidence="3 4" key="1">
    <citation type="submission" date="2021-02" db="EMBL/GenBank/DDBJ databases">
        <title>Lactate utilizing bacteria of the human gut.</title>
        <authorList>
            <person name="Sheridan P.O."/>
        </authorList>
    </citation>
    <scope>NUCLEOTIDE SEQUENCE [LARGE SCALE GENOMIC DNA]</scope>
    <source>
        <strain evidence="3 4">HTF-83D</strain>
    </source>
</reference>
<dbReference type="InterPro" id="IPR032675">
    <property type="entry name" value="LRR_dom_sf"/>
</dbReference>
<organism evidence="3 4">
    <name type="scientific">Anaerobutyricum soehngenii</name>
    <dbReference type="NCBI Taxonomy" id="105843"/>
    <lineage>
        <taxon>Bacteria</taxon>
        <taxon>Bacillati</taxon>
        <taxon>Bacillota</taxon>
        <taxon>Clostridia</taxon>
        <taxon>Lachnospirales</taxon>
        <taxon>Lachnospiraceae</taxon>
        <taxon>Anaerobutyricum</taxon>
    </lineage>
</organism>
<evidence type="ECO:0000313" key="3">
    <source>
        <dbReference type="EMBL" id="MBP0055836.1"/>
    </source>
</evidence>
<dbReference type="InterPro" id="IPR007110">
    <property type="entry name" value="Ig-like_dom"/>
</dbReference>
<comment type="caution">
    <text evidence="3">The sequence shown here is derived from an EMBL/GenBank/DDBJ whole genome shotgun (WGS) entry which is preliminary data.</text>
</comment>
<evidence type="ECO:0000256" key="1">
    <source>
        <dbReference type="SAM" id="MobiDB-lite"/>
    </source>
</evidence>
<evidence type="ECO:0000313" key="4">
    <source>
        <dbReference type="Proteomes" id="UP001315001"/>
    </source>
</evidence>
<dbReference type="EMBL" id="JAFIQO010000010">
    <property type="protein sequence ID" value="MBP0055836.1"/>
    <property type="molecule type" value="Genomic_DNA"/>
</dbReference>
<dbReference type="InterPro" id="IPR013783">
    <property type="entry name" value="Ig-like_fold"/>
</dbReference>
<gene>
    <name evidence="3" type="ORF">JYQ75_00115</name>
</gene>
<feature type="region of interest" description="Disordered" evidence="1">
    <location>
        <begin position="839"/>
        <end position="881"/>
    </location>
</feature>
<dbReference type="InterPro" id="IPR026906">
    <property type="entry name" value="LRR_5"/>
</dbReference>
<name>A0ABS3ZEX2_9FIRM</name>
<sequence>MENTRQRKQLHKQAGIWLVALFVVLTAAFMRGKVNVKAAETDDITITRYVDGREQTDSWTEGEWEYTVGDSINLSVKVEGISDTTNLKYKWRYAGKVVSESTGGAESSVTIAKECGEDSPDCIISNGDEEIDTVWFTLETTETLEVFRPALFIDGEKAPETNEDDGNTEYSWDDSINLQLGQELKIKLNVESSYDAKNISYEWYQQDEDGWYNDKIPDENGGNTDTVTVKKQKYGKERYRCEVTDGNQKEDLYITIPEVKTLSVIKKVNGEVYKSGMEGIRGKKYTLKVDAESVYKDENGKTNITYKWYKGYDEENIQGKTDTLEIELDSEGASYACEVSDGNSVKECYFSIDLKNTLSWSICTVVFNGQEYFSGSAQLLEIPRGTELKLRNLATSTLGKVDFQWYDSHKNPVPDEQGGKISTITIKKSTQGEETYYCKVTDGNIEKESEITLGAEDTLDFSTKINGKYNNSSDEEPFTMKKDEKATLSVVDVKTTYDNAKITYQWYEGSEDLLEGENGPNLTVIKKAGYEEYTCKVSDGNVTHQTYFVLDIESGLEWTSYINGKQVERDEDGLLDASIEAETGDKVLMEVKAESSYEDSTLSYQWYKDDEKIKGATQSSYTATKQAATEYYAEEGVNDENYYCKISDGYTSDTCYFTLRTKKTLSIKAFINGANTSKLETAAAGGKYVLKADSSSTHKNSNITCKWYQEGEEGWNRVCDESGNMVTTPELAITKNGTKREDWKVEVTDGNDIEQMTFSLADTEHCEHKWSIDDIEDATCTKDGKKMYSCEYCYKQKTEKISALGHEWDEGTVTKQPSVTEEGIRTYKCKHSGCKETKTEKIAKLPKPEQPSTEKPGTGETKPSGDNKTPVTSDNNAGTAKQTLKPGIKIVDKKTKAAYKVMADNTVQYTKVTSKKAKTVKVPSTITVNGVKCQVTSIAPKAMKGNKKLTKVVIPASVRTIGAQAFAGCKNLKNITIQTPYL</sequence>
<feature type="domain" description="Ig-like" evidence="2">
    <location>
        <begin position="257"/>
        <end position="353"/>
    </location>
</feature>
<dbReference type="RefSeq" id="WP_209292821.1">
    <property type="nucleotide sequence ID" value="NZ_JAFIQO010000010.1"/>
</dbReference>
<dbReference type="Proteomes" id="UP001315001">
    <property type="component" value="Unassembled WGS sequence"/>
</dbReference>
<keyword evidence="4" id="KW-1185">Reference proteome</keyword>
<feature type="domain" description="Ig-like" evidence="2">
    <location>
        <begin position="385"/>
        <end position="452"/>
    </location>
</feature>
<protein>
    <submittedName>
        <fullName evidence="3">Leucine-rich repeat protein</fullName>
    </submittedName>
</protein>
<feature type="non-terminal residue" evidence="3">
    <location>
        <position position="982"/>
    </location>
</feature>
<feature type="compositionally biased region" description="Polar residues" evidence="1">
    <location>
        <begin position="864"/>
        <end position="881"/>
    </location>
</feature>